<proteinExistence type="inferred from homology"/>
<dbReference type="Pfam" id="PF03020">
    <property type="entry name" value="LEM"/>
    <property type="match status" value="1"/>
</dbReference>
<dbReference type="GO" id="GO:0051721">
    <property type="term" value="F:protein phosphatase 2A binding"/>
    <property type="evidence" value="ECO:0007669"/>
    <property type="project" value="TreeGrafter"/>
</dbReference>
<keyword evidence="8" id="KW-0735">Signal-anchor</keyword>
<evidence type="ECO:0000313" key="20">
    <source>
        <dbReference type="RefSeq" id="XP_022326168.1"/>
    </source>
</evidence>
<dbReference type="Proteomes" id="UP000694844">
    <property type="component" value="Chromosome 3"/>
</dbReference>
<name>A0A8B8DDV3_CRAVI</name>
<evidence type="ECO:0000256" key="15">
    <source>
        <dbReference type="ARBA" id="ARBA00074558"/>
    </source>
</evidence>
<keyword evidence="10" id="KW-0040">ANK repeat</keyword>
<dbReference type="InterPro" id="IPR003887">
    <property type="entry name" value="LEM_dom"/>
</dbReference>
<dbReference type="InterPro" id="IPR002110">
    <property type="entry name" value="Ankyrin_rpt"/>
</dbReference>
<dbReference type="GeneID" id="111126068"/>
<dbReference type="InterPro" id="IPR011015">
    <property type="entry name" value="LEM/LEM-like_dom_sf"/>
</dbReference>
<feature type="region of interest" description="Disordered" evidence="17">
    <location>
        <begin position="1108"/>
        <end position="1148"/>
    </location>
</feature>
<keyword evidence="4" id="KW-0132">Cell division</keyword>
<accession>A0A8B8DDV3</accession>
<evidence type="ECO:0000256" key="11">
    <source>
        <dbReference type="ARBA" id="ARBA00023136"/>
    </source>
</evidence>
<comment type="function">
    <text evidence="13">Involved in mitotic nuclear envelope reassembly by promoting dephosphorylation of BAF/BANF1 during mitotic exit. Coordinates the control of BAF/BANF1 dephosphorylation by inhibiting VRK1 kinase and promoting dephosphorylation of BAF/BANF1 by protein phosphatase 2A (PP2A), thereby facilitating nuclear envelope assembly. May regulate nuclear localization of VRK1 in non-dividing cells. It is unclear whether it acts as a real PP2A regulatory subunit or whether it is involved in recruitment of the PP2A complex. Involved in brain development.</text>
</comment>
<evidence type="ECO:0000256" key="17">
    <source>
        <dbReference type="SAM" id="MobiDB-lite"/>
    </source>
</evidence>
<feature type="region of interest" description="Disordered" evidence="17">
    <location>
        <begin position="59"/>
        <end position="86"/>
    </location>
</feature>
<keyword evidence="19" id="KW-1185">Reference proteome</keyword>
<protein>
    <recommendedName>
        <fullName evidence="15">Ankyrin repeat and LEM domain-containing protein 2</fullName>
    </recommendedName>
    <alternativeName>
        <fullName evidence="16">LEM domain-containing protein 4</fullName>
    </alternativeName>
</protein>
<evidence type="ECO:0000256" key="4">
    <source>
        <dbReference type="ARBA" id="ARBA00022618"/>
    </source>
</evidence>
<evidence type="ECO:0000256" key="16">
    <source>
        <dbReference type="ARBA" id="ARBA00081980"/>
    </source>
</evidence>
<dbReference type="GO" id="GO:0051301">
    <property type="term" value="P:cell division"/>
    <property type="evidence" value="ECO:0007669"/>
    <property type="project" value="UniProtKB-KW"/>
</dbReference>
<dbReference type="Gene3D" id="1.25.40.20">
    <property type="entry name" value="Ankyrin repeat-containing domain"/>
    <property type="match status" value="1"/>
</dbReference>
<evidence type="ECO:0000256" key="7">
    <source>
        <dbReference type="ARBA" id="ARBA00022824"/>
    </source>
</evidence>
<dbReference type="AlphaFoldDB" id="A0A8B8DDV3"/>
<evidence type="ECO:0000256" key="1">
    <source>
        <dbReference type="ARBA" id="ARBA00004389"/>
    </source>
</evidence>
<feature type="region of interest" description="Disordered" evidence="17">
    <location>
        <begin position="722"/>
        <end position="742"/>
    </location>
</feature>
<evidence type="ECO:0000256" key="2">
    <source>
        <dbReference type="ARBA" id="ARBA00007597"/>
    </source>
</evidence>
<reference evidence="20" key="1">
    <citation type="submission" date="2025-08" db="UniProtKB">
        <authorList>
            <consortium name="RefSeq"/>
        </authorList>
    </citation>
    <scope>IDENTIFICATION</scope>
    <source>
        <tissue evidence="20">Whole sample</tissue>
    </source>
</reference>
<dbReference type="Pfam" id="PF24567">
    <property type="entry name" value="ANKLE2_3rd"/>
    <property type="match status" value="1"/>
</dbReference>
<gene>
    <name evidence="20" type="primary">LOC111126068</name>
</gene>
<dbReference type="PANTHER" id="PTHR12349">
    <property type="entry name" value="ANKYRIN REPEAT AND LEM DOMAIN-CONTAINING PROTEIN 2"/>
    <property type="match status" value="1"/>
</dbReference>
<evidence type="ECO:0000256" key="5">
    <source>
        <dbReference type="ARBA" id="ARBA00022692"/>
    </source>
</evidence>
<comment type="similarity">
    <text evidence="2">Belongs to the ANKLE2 family.</text>
</comment>
<evidence type="ECO:0000256" key="6">
    <source>
        <dbReference type="ARBA" id="ARBA00022776"/>
    </source>
</evidence>
<dbReference type="Gene3D" id="1.10.720.40">
    <property type="match status" value="1"/>
</dbReference>
<dbReference type="SUPFAM" id="SSF63451">
    <property type="entry name" value="LEM domain"/>
    <property type="match status" value="1"/>
</dbReference>
<keyword evidence="9" id="KW-1133">Transmembrane helix</keyword>
<keyword evidence="12" id="KW-0131">Cell cycle</keyword>
<comment type="subunit">
    <text evidence="14">Interacts with BAF/BANF1. Interacts with protein phosphatase 2A (PP2A) components PPP2C (PPP2CA or PPP2CB) and PPP2R1A.</text>
</comment>
<dbReference type="RefSeq" id="XP_022326168.1">
    <property type="nucleotide sequence ID" value="XM_022470460.1"/>
</dbReference>
<dbReference type="PROSITE" id="PS50954">
    <property type="entry name" value="LEM"/>
    <property type="match status" value="1"/>
</dbReference>
<evidence type="ECO:0000256" key="10">
    <source>
        <dbReference type="ARBA" id="ARBA00023043"/>
    </source>
</evidence>
<dbReference type="SUPFAM" id="SSF48403">
    <property type="entry name" value="Ankyrin repeat"/>
    <property type="match status" value="1"/>
</dbReference>
<evidence type="ECO:0000259" key="18">
    <source>
        <dbReference type="PROSITE" id="PS50954"/>
    </source>
</evidence>
<sequence length="1148" mass="128479">MDQILEVVKHLSDDELRNQLTELGVKVGPILQSTRPIFRKKLASKLYEKQQPMCNFVDGTTNDSKELQTETSANVSEKNAGVGQSKEESPVTEVSVYYGVCPPTGTNESEEQSLVFTDKKLALQAVKKFSGARFKCFKAKEDAEKFSKLSADDIASPWKPTSRNGNGVIATLGTGVSVESCPFKGPKPQELTNLRKAIEVGDAISVESMVWDNPRFLVSSGDTPVILQEGPRYNALHVAARSNQAGICQLLLDTLEDPNFIDKLYGHTNETDSTRSSRINFIVDLYLNTPDKAGCEVPLHFACKHGFAEVVAVLISHPKTDKSVRNKYHETPKEIICSRVSNGSADLKAEIKELMEGQYFVPLLRSEDNSSQPFIGTPWSPESSRCGVNLPPMSWSPKDPLMAVKACAGPMTPSKADLFHKRWNTPPSNSPDYVKRKFYSTKREDSEKGLERIGRELAQDMGILWVEYWDFLQTYTDMTSDDGLDLLEEYLQKQSMALCIEEALGKLDLLSNSLHSFKYNQMDMSINQSKDGVCSMNGSWLMSPLTDIEESMHEQDIVDIDKYLHGNIMDQVKCRSSNGTIPNSDTMKKSVRMEESFTTPKKNIYEYGRMNLSMEWSMDSSDWSQESYTGILTPMSCLSALFSKLSLLDRTRRQSRLSGTPGCLSVSCMGGGYPGIVKSTMHERNKMEASNVQSNGSVVQDREIKGQGNDCVYIREAKFRPDNNNRNDLKNSNTEEKKENAEGYKSAELFVVDNNLNTVTSGNIEQTGSTEIDNEGVKEKNFTREINWREKTQTSSVSSSEGEPLAVKDCQTEVSVNTETSKEADKQMDDLVDQFCEKVELNTSIISNRGSSSFLSDKELQAPRKRLTFSEDTAESKLECSLEESLSSNSCHLDITLQLDKDRVPSFEFQSMYEMLTERKVIENQKPGQKKRVIYGRDIILDLAGKNLEDVDSVVLNVAIVPPNSTVAEMTIFSNIPFFVNRGSQFKPGNSFPSQLPAMVDIVFNFVKDSVTSALAVNNKSRGKIFFISGYQPSKTDLDVYRAIQGREVQKETYPLVHRWKALVSSRMANPNCCWPSPSRSRFQGNLSASFPQVSSPHKAPESPIVFYRSPVPRATPPRQKMSATWSMPNIKAQLFPRSPLTERKKAE</sequence>
<evidence type="ECO:0000256" key="12">
    <source>
        <dbReference type="ARBA" id="ARBA00023306"/>
    </source>
</evidence>
<evidence type="ECO:0000256" key="14">
    <source>
        <dbReference type="ARBA" id="ARBA00063367"/>
    </source>
</evidence>
<keyword evidence="5" id="KW-0812">Transmembrane</keyword>
<dbReference type="OrthoDB" id="7446186at2759"/>
<dbReference type="SMART" id="SM00248">
    <property type="entry name" value="ANK"/>
    <property type="match status" value="2"/>
</dbReference>
<keyword evidence="7" id="KW-0256">Endoplasmic reticulum</keyword>
<dbReference type="FunFam" id="1.25.40.20:FF:000072">
    <property type="entry name" value="Ankyrin repeat and LEM domain containing 2"/>
    <property type="match status" value="1"/>
</dbReference>
<dbReference type="GO" id="GO:0007399">
    <property type="term" value="P:nervous system development"/>
    <property type="evidence" value="ECO:0007669"/>
    <property type="project" value="UniProtKB-ARBA"/>
</dbReference>
<keyword evidence="6" id="KW-0498">Mitosis</keyword>
<dbReference type="SMART" id="SM00540">
    <property type="entry name" value="LEM"/>
    <property type="match status" value="1"/>
</dbReference>
<dbReference type="InterPro" id="IPR056237">
    <property type="entry name" value="ANKLE2_3rd"/>
</dbReference>
<evidence type="ECO:0000256" key="3">
    <source>
        <dbReference type="ARBA" id="ARBA00022553"/>
    </source>
</evidence>
<keyword evidence="11" id="KW-0472">Membrane</keyword>
<dbReference type="CDD" id="cd12934">
    <property type="entry name" value="LEM"/>
    <property type="match status" value="1"/>
</dbReference>
<dbReference type="FunFam" id="1.10.720.40:FF:000001">
    <property type="entry name" value="LEM domain containing 2, isoform CRA_a"/>
    <property type="match status" value="1"/>
</dbReference>
<evidence type="ECO:0000256" key="9">
    <source>
        <dbReference type="ARBA" id="ARBA00022989"/>
    </source>
</evidence>
<comment type="subcellular location">
    <subcellularLocation>
        <location evidence="1">Endoplasmic reticulum membrane</location>
        <topology evidence="1">Single-pass membrane protein</topology>
    </subcellularLocation>
</comment>
<organism evidence="19 20">
    <name type="scientific">Crassostrea virginica</name>
    <name type="common">Eastern oyster</name>
    <dbReference type="NCBI Taxonomy" id="6565"/>
    <lineage>
        <taxon>Eukaryota</taxon>
        <taxon>Metazoa</taxon>
        <taxon>Spiralia</taxon>
        <taxon>Lophotrochozoa</taxon>
        <taxon>Mollusca</taxon>
        <taxon>Bivalvia</taxon>
        <taxon>Autobranchia</taxon>
        <taxon>Pteriomorphia</taxon>
        <taxon>Ostreida</taxon>
        <taxon>Ostreoidea</taxon>
        <taxon>Ostreidae</taxon>
        <taxon>Crassostrea</taxon>
    </lineage>
</organism>
<dbReference type="KEGG" id="cvn:111126068"/>
<dbReference type="GO" id="GO:0031468">
    <property type="term" value="P:nuclear membrane reassembly"/>
    <property type="evidence" value="ECO:0007669"/>
    <property type="project" value="UniProtKB-ARBA"/>
</dbReference>
<evidence type="ECO:0000256" key="13">
    <source>
        <dbReference type="ARBA" id="ARBA00056222"/>
    </source>
</evidence>
<feature type="domain" description="LEM" evidence="18">
    <location>
        <begin position="5"/>
        <end position="49"/>
    </location>
</feature>
<dbReference type="PANTHER" id="PTHR12349:SF4">
    <property type="entry name" value="ANKYRIN REPEAT AND LEM DOMAIN-CONTAINING PROTEIN 2"/>
    <property type="match status" value="1"/>
</dbReference>
<evidence type="ECO:0000256" key="8">
    <source>
        <dbReference type="ARBA" id="ARBA00022968"/>
    </source>
</evidence>
<keyword evidence="3" id="KW-0597">Phosphoprotein</keyword>
<evidence type="ECO:0000313" key="19">
    <source>
        <dbReference type="Proteomes" id="UP000694844"/>
    </source>
</evidence>
<dbReference type="GO" id="GO:0005789">
    <property type="term" value="C:endoplasmic reticulum membrane"/>
    <property type="evidence" value="ECO:0007669"/>
    <property type="project" value="UniProtKB-SubCell"/>
</dbReference>
<dbReference type="InterPro" id="IPR036770">
    <property type="entry name" value="Ankyrin_rpt-contain_sf"/>
</dbReference>